<comment type="caution">
    <text evidence="13">The sequence shown here is derived from an EMBL/GenBank/DDBJ whole genome shotgun (WGS) entry which is preliminary data.</text>
</comment>
<comment type="similarity">
    <text evidence="2">Belongs to the CorA metal ion transporter (MIT) (TC 1.A.35) family.</text>
</comment>
<dbReference type="Pfam" id="PF01544">
    <property type="entry name" value="CorA"/>
    <property type="match status" value="1"/>
</dbReference>
<evidence type="ECO:0000313" key="14">
    <source>
        <dbReference type="Proteomes" id="UP000288246"/>
    </source>
</evidence>
<keyword evidence="9 12" id="KW-0472">Membrane</keyword>
<evidence type="ECO:0000256" key="10">
    <source>
        <dbReference type="ARBA" id="ARBA00034269"/>
    </source>
</evidence>
<feature type="transmembrane region" description="Helical" evidence="12">
    <location>
        <begin position="305"/>
        <end position="325"/>
    </location>
</feature>
<reference evidence="13 14" key="1">
    <citation type="submission" date="2018-11" db="EMBL/GenBank/DDBJ databases">
        <title>Draft genome sequence of Cellulomonas takizawaensis strain TKZ-21.</title>
        <authorList>
            <person name="Yamamura H."/>
            <person name="Hayashi T."/>
            <person name="Hamada M."/>
            <person name="Serisawa Y."/>
            <person name="Matsuyama K."/>
            <person name="Nakagawa Y."/>
            <person name="Otoguro M."/>
            <person name="Yanagida F."/>
            <person name="Hayakawa M."/>
        </authorList>
    </citation>
    <scope>NUCLEOTIDE SEQUENCE [LARGE SCALE GENOMIC DNA]</scope>
    <source>
        <strain evidence="13 14">TKZ-21</strain>
    </source>
</reference>
<proteinExistence type="inferred from homology"/>
<dbReference type="Gene3D" id="3.30.460.20">
    <property type="entry name" value="CorA soluble domain-like"/>
    <property type="match status" value="1"/>
</dbReference>
<keyword evidence="8" id="KW-0406">Ion transport</keyword>
<evidence type="ECO:0000256" key="4">
    <source>
        <dbReference type="ARBA" id="ARBA00022475"/>
    </source>
</evidence>
<dbReference type="Proteomes" id="UP000288246">
    <property type="component" value="Unassembled WGS sequence"/>
</dbReference>
<name>A0A401V096_9CELL</name>
<dbReference type="GO" id="GO:0050897">
    <property type="term" value="F:cobalt ion binding"/>
    <property type="evidence" value="ECO:0007669"/>
    <property type="project" value="TreeGrafter"/>
</dbReference>
<keyword evidence="14" id="KW-1185">Reference proteome</keyword>
<comment type="function">
    <text evidence="11">Mediates influx of magnesium ions. Alternates between open and closed states. Activated by low cytoplasmic Mg(2+) levels. Inactive when cytoplasmic Mg(2+) levels are high.</text>
</comment>
<evidence type="ECO:0000256" key="8">
    <source>
        <dbReference type="ARBA" id="ARBA00023065"/>
    </source>
</evidence>
<evidence type="ECO:0000313" key="13">
    <source>
        <dbReference type="EMBL" id="GCD20230.1"/>
    </source>
</evidence>
<evidence type="ECO:0000256" key="9">
    <source>
        <dbReference type="ARBA" id="ARBA00023136"/>
    </source>
</evidence>
<dbReference type="PANTHER" id="PTHR46494">
    <property type="entry name" value="CORA FAMILY METAL ION TRANSPORTER (EUROFUNG)"/>
    <property type="match status" value="1"/>
</dbReference>
<dbReference type="EMBL" id="BHYL01000126">
    <property type="protein sequence ID" value="GCD20230.1"/>
    <property type="molecule type" value="Genomic_DNA"/>
</dbReference>
<dbReference type="GO" id="GO:0005886">
    <property type="term" value="C:plasma membrane"/>
    <property type="evidence" value="ECO:0007669"/>
    <property type="project" value="UniProtKB-SubCell"/>
</dbReference>
<evidence type="ECO:0000256" key="2">
    <source>
        <dbReference type="ARBA" id="ARBA00009765"/>
    </source>
</evidence>
<dbReference type="InterPro" id="IPR002523">
    <property type="entry name" value="MgTranspt_CorA/ZnTranspt_ZntB"/>
</dbReference>
<dbReference type="GO" id="GO:0015095">
    <property type="term" value="F:magnesium ion transmembrane transporter activity"/>
    <property type="evidence" value="ECO:0007669"/>
    <property type="project" value="TreeGrafter"/>
</dbReference>
<dbReference type="FunFam" id="1.20.58.340:FF:000004">
    <property type="entry name" value="Magnesium transport protein CorA"/>
    <property type="match status" value="1"/>
</dbReference>
<keyword evidence="6" id="KW-0460">Magnesium</keyword>
<dbReference type="GO" id="GO:0015087">
    <property type="term" value="F:cobalt ion transmembrane transporter activity"/>
    <property type="evidence" value="ECO:0007669"/>
    <property type="project" value="TreeGrafter"/>
</dbReference>
<dbReference type="AlphaFoldDB" id="A0A401V096"/>
<organism evidence="13 14">
    <name type="scientific">Cellulomonas algicola</name>
    <dbReference type="NCBI Taxonomy" id="2071633"/>
    <lineage>
        <taxon>Bacteria</taxon>
        <taxon>Bacillati</taxon>
        <taxon>Actinomycetota</taxon>
        <taxon>Actinomycetes</taxon>
        <taxon>Micrococcales</taxon>
        <taxon>Cellulomonadaceae</taxon>
        <taxon>Cellulomonas</taxon>
    </lineage>
</organism>
<comment type="catalytic activity">
    <reaction evidence="10">
        <text>Mg(2+)(in) = Mg(2+)(out)</text>
        <dbReference type="Rhea" id="RHEA:29827"/>
        <dbReference type="ChEBI" id="CHEBI:18420"/>
    </reaction>
</comment>
<sequence length="331" mass="36687">MIVDCALYTRGVRQHRLDDVFAAAQEAEHEDGFVWIGLVDPSADEFDALAEGFSLPELAIEDAIRAHQRPKLERYGDLTFAIVKPVRYVDHAEVVDVSELAVFVGHRFVVVVRHGDSRIPSRARQTLEGDAETMALGPWAVLHRLLDLTVDQYLEVAKSVDVDLDEIEDQVFGSVPGEDHAERIYRLKSEVQQFRRAVVPLVGPVHRLASGQVPGIPGDLQEYFRDVEDHTLRVADSIEAADTLLTGVLQADLAQVTVAQSRVSVQQNADMRKISAWAAIGLVPTAIAGIYGMNVRNLPIADTAFGFWAVLVVIAASCVLLHRAFRRNRWL</sequence>
<evidence type="ECO:0000256" key="1">
    <source>
        <dbReference type="ARBA" id="ARBA00004651"/>
    </source>
</evidence>
<gene>
    <name evidence="13" type="primary">corA_1</name>
    <name evidence="13" type="ORF">CTKZ_17920</name>
</gene>
<dbReference type="InterPro" id="IPR045861">
    <property type="entry name" value="CorA_cytoplasmic_dom"/>
</dbReference>
<protein>
    <submittedName>
        <fullName evidence="13">Magnesium transport protein CorA</fullName>
    </submittedName>
</protein>
<evidence type="ECO:0000256" key="3">
    <source>
        <dbReference type="ARBA" id="ARBA00022448"/>
    </source>
</evidence>
<evidence type="ECO:0000256" key="11">
    <source>
        <dbReference type="ARBA" id="ARBA00045497"/>
    </source>
</evidence>
<dbReference type="SUPFAM" id="SSF144083">
    <property type="entry name" value="Magnesium transport protein CorA, transmembrane region"/>
    <property type="match status" value="1"/>
</dbReference>
<keyword evidence="5 12" id="KW-0812">Transmembrane</keyword>
<dbReference type="PANTHER" id="PTHR46494:SF1">
    <property type="entry name" value="CORA FAMILY METAL ION TRANSPORTER (EUROFUNG)"/>
    <property type="match status" value="1"/>
</dbReference>
<dbReference type="InterPro" id="IPR045863">
    <property type="entry name" value="CorA_TM1_TM2"/>
</dbReference>
<evidence type="ECO:0000256" key="5">
    <source>
        <dbReference type="ARBA" id="ARBA00022692"/>
    </source>
</evidence>
<keyword evidence="3" id="KW-0813">Transport</keyword>
<comment type="subcellular location">
    <subcellularLocation>
        <location evidence="1">Cell membrane</location>
        <topology evidence="1">Multi-pass membrane protein</topology>
    </subcellularLocation>
</comment>
<evidence type="ECO:0000256" key="6">
    <source>
        <dbReference type="ARBA" id="ARBA00022842"/>
    </source>
</evidence>
<evidence type="ECO:0000256" key="12">
    <source>
        <dbReference type="SAM" id="Phobius"/>
    </source>
</evidence>
<dbReference type="SUPFAM" id="SSF143865">
    <property type="entry name" value="CorA soluble domain-like"/>
    <property type="match status" value="1"/>
</dbReference>
<dbReference type="RefSeq" id="WP_235843417.1">
    <property type="nucleotide sequence ID" value="NZ_BHYL01000126.1"/>
</dbReference>
<evidence type="ECO:0000256" key="7">
    <source>
        <dbReference type="ARBA" id="ARBA00022989"/>
    </source>
</evidence>
<keyword evidence="4" id="KW-1003">Cell membrane</keyword>
<accession>A0A401V096</accession>
<dbReference type="Gene3D" id="1.20.58.340">
    <property type="entry name" value="Magnesium transport protein CorA, transmembrane region"/>
    <property type="match status" value="2"/>
</dbReference>
<dbReference type="CDD" id="cd12830">
    <property type="entry name" value="MtCorA-like"/>
    <property type="match status" value="1"/>
</dbReference>
<dbReference type="GO" id="GO:0000287">
    <property type="term" value="F:magnesium ion binding"/>
    <property type="evidence" value="ECO:0007669"/>
    <property type="project" value="TreeGrafter"/>
</dbReference>
<feature type="transmembrane region" description="Helical" evidence="12">
    <location>
        <begin position="274"/>
        <end position="293"/>
    </location>
</feature>
<keyword evidence="7 12" id="KW-1133">Transmembrane helix</keyword>